<gene>
    <name evidence="6" type="ORF">ABID44_000695</name>
</gene>
<dbReference type="EMBL" id="JBEPMN010000002">
    <property type="protein sequence ID" value="MET3660381.1"/>
    <property type="molecule type" value="Genomic_DNA"/>
</dbReference>
<comment type="caution">
    <text evidence="6">The sequence shown here is derived from an EMBL/GenBank/DDBJ whole genome shotgun (WGS) entry which is preliminary data.</text>
</comment>
<evidence type="ECO:0000256" key="4">
    <source>
        <dbReference type="ARBA" id="ARBA00022833"/>
    </source>
</evidence>
<evidence type="ECO:0000256" key="1">
    <source>
        <dbReference type="ARBA" id="ARBA00007749"/>
    </source>
</evidence>
<dbReference type="Gene3D" id="3.60.15.10">
    <property type="entry name" value="Ribonuclease Z/Hydroxyacylglutathione hydrolase-like"/>
    <property type="match status" value="1"/>
</dbReference>
<proteinExistence type="inferred from homology"/>
<dbReference type="InterPro" id="IPR051013">
    <property type="entry name" value="MBL_superfamily_lactonases"/>
</dbReference>
<dbReference type="PROSITE" id="PS51318">
    <property type="entry name" value="TAT"/>
    <property type="match status" value="1"/>
</dbReference>
<comment type="similarity">
    <text evidence="1">Belongs to the metallo-beta-lactamase superfamily.</text>
</comment>
<dbReference type="Proteomes" id="UP001549143">
    <property type="component" value="Unassembled WGS sequence"/>
</dbReference>
<evidence type="ECO:0000256" key="3">
    <source>
        <dbReference type="ARBA" id="ARBA00022801"/>
    </source>
</evidence>
<dbReference type="InterPro" id="IPR001279">
    <property type="entry name" value="Metallo-B-lactamas"/>
</dbReference>
<protein>
    <submittedName>
        <fullName evidence="6">Glyoxylase-like metal-dependent hydrolase (Beta-lactamase superfamily II)</fullName>
    </submittedName>
</protein>
<dbReference type="RefSeq" id="WP_354150284.1">
    <property type="nucleotide sequence ID" value="NZ_JBEPMN010000002.1"/>
</dbReference>
<keyword evidence="4" id="KW-0862">Zinc</keyword>
<accession>A0ABV2KH27</accession>
<evidence type="ECO:0000256" key="2">
    <source>
        <dbReference type="ARBA" id="ARBA00022723"/>
    </source>
</evidence>
<dbReference type="PANTHER" id="PTHR42978">
    <property type="entry name" value="QUORUM-QUENCHING LACTONASE YTNP-RELATED-RELATED"/>
    <property type="match status" value="1"/>
</dbReference>
<dbReference type="InterPro" id="IPR036866">
    <property type="entry name" value="RibonucZ/Hydroxyglut_hydro"/>
</dbReference>
<keyword evidence="3" id="KW-0378">Hydrolase</keyword>
<keyword evidence="7" id="KW-1185">Reference proteome</keyword>
<dbReference type="PANTHER" id="PTHR42978:SF6">
    <property type="entry name" value="QUORUM-QUENCHING LACTONASE YTNP-RELATED"/>
    <property type="match status" value="1"/>
</dbReference>
<name>A0ABV2KH27_9HYPH</name>
<evidence type="ECO:0000313" key="6">
    <source>
        <dbReference type="EMBL" id="MET3660381.1"/>
    </source>
</evidence>
<evidence type="ECO:0000259" key="5">
    <source>
        <dbReference type="SMART" id="SM00849"/>
    </source>
</evidence>
<dbReference type="Pfam" id="PF00753">
    <property type="entry name" value="Lactamase_B"/>
    <property type="match status" value="1"/>
</dbReference>
<sequence length="312" mass="32825">MPTKSSRGSGVDRRTFLAGSGAVLGGLVAAPFTTAFAQTLSTGSAELTVVSDGMMTLPLGLVFPDAPQDELVKLLAEYGQPTDAMRPDCNVTLVRTGDRLAIFDVGSGPNFVSGTGKLMESLEAAGVAPGDVTDLIITHAHPDHIWGLTDDFDELVFADADYHIGQTEWDFWSSPDAMAQMPEDRQSFVVGAQNRFAALDGRVSFIGGGDEVLPGIEVVDTPGHTPGHLSFMVHGAEPVLIVGDAITNATVAFAHPEWPTASDQDPELGASTRAALLDRLASERARAIGFHFPHPGAGMVERRGGAFVYAPA</sequence>
<organism evidence="6 7">
    <name type="scientific">Aquamicrobium ahrensii</name>
    <dbReference type="NCBI Taxonomy" id="469551"/>
    <lineage>
        <taxon>Bacteria</taxon>
        <taxon>Pseudomonadati</taxon>
        <taxon>Pseudomonadota</taxon>
        <taxon>Alphaproteobacteria</taxon>
        <taxon>Hyphomicrobiales</taxon>
        <taxon>Phyllobacteriaceae</taxon>
        <taxon>Aquamicrobium</taxon>
    </lineage>
</organism>
<evidence type="ECO:0000313" key="7">
    <source>
        <dbReference type="Proteomes" id="UP001549143"/>
    </source>
</evidence>
<dbReference type="SMART" id="SM00849">
    <property type="entry name" value="Lactamase_B"/>
    <property type="match status" value="1"/>
</dbReference>
<feature type="domain" description="Metallo-beta-lactamase" evidence="5">
    <location>
        <begin position="88"/>
        <end position="291"/>
    </location>
</feature>
<dbReference type="SUPFAM" id="SSF56281">
    <property type="entry name" value="Metallo-hydrolase/oxidoreductase"/>
    <property type="match status" value="1"/>
</dbReference>
<dbReference type="CDD" id="cd07720">
    <property type="entry name" value="OPHC2-like_MBL-fold"/>
    <property type="match status" value="1"/>
</dbReference>
<dbReference type="InterPro" id="IPR006311">
    <property type="entry name" value="TAT_signal"/>
</dbReference>
<keyword evidence="2" id="KW-0479">Metal-binding</keyword>
<reference evidence="6 7" key="1">
    <citation type="submission" date="2024-06" db="EMBL/GenBank/DDBJ databases">
        <title>Genomic Encyclopedia of Type Strains, Phase IV (KMG-IV): sequencing the most valuable type-strain genomes for metagenomic binning, comparative biology and taxonomic classification.</title>
        <authorList>
            <person name="Goeker M."/>
        </authorList>
    </citation>
    <scope>NUCLEOTIDE SEQUENCE [LARGE SCALE GENOMIC DNA]</scope>
    <source>
        <strain evidence="6 7">DSM 19730</strain>
    </source>
</reference>